<proteinExistence type="predicted"/>
<evidence type="ECO:0000313" key="7">
    <source>
        <dbReference type="Proteomes" id="UP001597448"/>
    </source>
</evidence>
<feature type="domain" description="HTH merR-type" evidence="5">
    <location>
        <begin position="1"/>
        <end position="67"/>
    </location>
</feature>
<dbReference type="PROSITE" id="PS50937">
    <property type="entry name" value="HTH_MERR_2"/>
    <property type="match status" value="1"/>
</dbReference>
<dbReference type="SUPFAM" id="SSF46955">
    <property type="entry name" value="Putative DNA-binding domain"/>
    <property type="match status" value="1"/>
</dbReference>
<organism evidence="6 7">
    <name type="scientific">Paenibacillus rhizoplanae</name>
    <dbReference type="NCBI Taxonomy" id="1917181"/>
    <lineage>
        <taxon>Bacteria</taxon>
        <taxon>Bacillati</taxon>
        <taxon>Bacillota</taxon>
        <taxon>Bacilli</taxon>
        <taxon>Bacillales</taxon>
        <taxon>Paenibacillaceae</taxon>
        <taxon>Paenibacillus</taxon>
    </lineage>
</organism>
<dbReference type="InterPro" id="IPR047057">
    <property type="entry name" value="MerR_fam"/>
</dbReference>
<dbReference type="RefSeq" id="WP_209993423.1">
    <property type="nucleotide sequence ID" value="NZ_JBHSVQ010000001.1"/>
</dbReference>
<protein>
    <submittedName>
        <fullName evidence="6">MerR family transcriptional regulator</fullName>
    </submittedName>
</protein>
<evidence type="ECO:0000256" key="3">
    <source>
        <dbReference type="ARBA" id="ARBA00023125"/>
    </source>
</evidence>
<reference evidence="7" key="1">
    <citation type="journal article" date="2019" name="Int. J. Syst. Evol. Microbiol.">
        <title>The Global Catalogue of Microorganisms (GCM) 10K type strain sequencing project: providing services to taxonomists for standard genome sequencing and annotation.</title>
        <authorList>
            <consortium name="The Broad Institute Genomics Platform"/>
            <consortium name="The Broad Institute Genome Sequencing Center for Infectious Disease"/>
            <person name="Wu L."/>
            <person name="Ma J."/>
        </authorList>
    </citation>
    <scope>NUCLEOTIDE SEQUENCE [LARGE SCALE GENOMIC DNA]</scope>
    <source>
        <strain evidence="7">CCM 8725</strain>
    </source>
</reference>
<dbReference type="PANTHER" id="PTHR30204">
    <property type="entry name" value="REDOX-CYCLING DRUG-SENSING TRANSCRIPTIONAL ACTIVATOR SOXR"/>
    <property type="match status" value="1"/>
</dbReference>
<dbReference type="Gene3D" id="1.10.1660.10">
    <property type="match status" value="1"/>
</dbReference>
<keyword evidence="7" id="KW-1185">Reference proteome</keyword>
<keyword evidence="4" id="KW-0804">Transcription</keyword>
<evidence type="ECO:0000256" key="2">
    <source>
        <dbReference type="ARBA" id="ARBA00023015"/>
    </source>
</evidence>
<keyword evidence="2" id="KW-0805">Transcription regulation</keyword>
<comment type="caution">
    <text evidence="6">The sequence shown here is derived from an EMBL/GenBank/DDBJ whole genome shotgun (WGS) entry which is preliminary data.</text>
</comment>
<evidence type="ECO:0000256" key="4">
    <source>
        <dbReference type="ARBA" id="ARBA00023163"/>
    </source>
</evidence>
<evidence type="ECO:0000259" key="5">
    <source>
        <dbReference type="PROSITE" id="PS50937"/>
    </source>
</evidence>
<evidence type="ECO:0000313" key="6">
    <source>
        <dbReference type="EMBL" id="MFD2413278.1"/>
    </source>
</evidence>
<gene>
    <name evidence="6" type="ORF">ACFSX3_25670</name>
</gene>
<evidence type="ECO:0000256" key="1">
    <source>
        <dbReference type="ARBA" id="ARBA00022491"/>
    </source>
</evidence>
<keyword evidence="3" id="KW-0238">DNA-binding</keyword>
<dbReference type="PANTHER" id="PTHR30204:SF69">
    <property type="entry name" value="MERR-FAMILY TRANSCRIPTIONAL REGULATOR"/>
    <property type="match status" value="1"/>
</dbReference>
<dbReference type="Proteomes" id="UP001597448">
    <property type="component" value="Unassembled WGS sequence"/>
</dbReference>
<dbReference type="Pfam" id="PF13411">
    <property type="entry name" value="MerR_1"/>
    <property type="match status" value="1"/>
</dbReference>
<keyword evidence="1" id="KW-0678">Repressor</keyword>
<name>A0ABW5FE56_9BACL</name>
<dbReference type="InterPro" id="IPR009061">
    <property type="entry name" value="DNA-bd_dom_put_sf"/>
</dbReference>
<dbReference type="SMART" id="SM00422">
    <property type="entry name" value="HTH_MERR"/>
    <property type="match status" value="1"/>
</dbReference>
<sequence length="85" mass="10321">MELTIGKFASAVNTTIRTLRHYEQLELLVPVKRNEFNQKMYTRDELKRFYNIQLLKSLNMPLDEIKQRRIERIKRTVRKGTCTHR</sequence>
<dbReference type="InterPro" id="IPR000551">
    <property type="entry name" value="MerR-type_HTH_dom"/>
</dbReference>
<dbReference type="EMBL" id="JBHUKY010000062">
    <property type="protein sequence ID" value="MFD2413278.1"/>
    <property type="molecule type" value="Genomic_DNA"/>
</dbReference>
<accession>A0ABW5FE56</accession>